<dbReference type="Proteomes" id="UP001253637">
    <property type="component" value="Segment"/>
</dbReference>
<proteinExistence type="predicted"/>
<protein>
    <submittedName>
        <fullName evidence="2">Uncharacterized protein</fullName>
    </submittedName>
</protein>
<evidence type="ECO:0000313" key="3">
    <source>
        <dbReference type="Proteomes" id="UP001253637"/>
    </source>
</evidence>
<feature type="transmembrane region" description="Helical" evidence="1">
    <location>
        <begin position="39"/>
        <end position="63"/>
    </location>
</feature>
<feature type="transmembrane region" description="Helical" evidence="1">
    <location>
        <begin position="70"/>
        <end position="89"/>
    </location>
</feature>
<accession>A0A811BSL7</accession>
<evidence type="ECO:0000256" key="1">
    <source>
        <dbReference type="SAM" id="Phobius"/>
    </source>
</evidence>
<sequence>METAIDLLTCAAAVALWAAPCLAARCGLLVAYGDVSFRVLLWTAQARAAAAAVALAYALAAVLAPDAHAWWWFVAVASGAGAGCARYWGHDSLVRTAAPYLALVSCATLLPAWCGVDCAWRAACVVWVAASTASLVCDARTYGRLSGTNAAHIVVDGHAVAAAGLAAAHVHPLLPVAAALAWSLRAADALIGSRRRPGSTPPVLFGMIALQGKALAADALYTTLFAVLAAASGVDGWVAPWTSALASAALALEEHGSALSARCEPYVAALVRIVVGEPARPRGRMARRVRAPANNY</sequence>
<organism evidence="2 3">
    <name type="scientific">Pandoravirus japonicus</name>
    <dbReference type="NCBI Taxonomy" id="2823154"/>
    <lineage>
        <taxon>Viruses</taxon>
        <taxon>Pandoravirus</taxon>
    </lineage>
</organism>
<keyword evidence="1" id="KW-1133">Transmembrane helix</keyword>
<keyword evidence="1" id="KW-0812">Transmembrane</keyword>
<keyword evidence="1" id="KW-0472">Membrane</keyword>
<reference evidence="2" key="1">
    <citation type="submission" date="2021-04" db="EMBL/GenBank/DDBJ databases">
        <title>Draft Genome Sequence of Pandoravirus japonicus, Isolated from the Sabaishi River of Niigata, Japan.</title>
        <authorList>
            <person name="Hosokawa N."/>
            <person name="Takahashi H."/>
            <person name="Aoki K."/>
            <person name="Takemura M."/>
        </authorList>
    </citation>
    <scope>NUCLEOTIDE SEQUENCE</scope>
</reference>
<evidence type="ECO:0000313" key="2">
    <source>
        <dbReference type="EMBL" id="BCU03515.1"/>
    </source>
</evidence>
<name>A0A811BSL7_9VIRU</name>
<dbReference type="EMBL" id="LC625835">
    <property type="protein sequence ID" value="BCU03515.1"/>
    <property type="molecule type" value="Genomic_DNA"/>
</dbReference>